<dbReference type="EMBL" id="PDUG01000001">
    <property type="protein sequence ID" value="PIC55550.1"/>
    <property type="molecule type" value="Genomic_DNA"/>
</dbReference>
<evidence type="ECO:0000313" key="2">
    <source>
        <dbReference type="EMBL" id="PIC55550.1"/>
    </source>
</evidence>
<feature type="region of interest" description="Disordered" evidence="1">
    <location>
        <begin position="1"/>
        <end position="44"/>
    </location>
</feature>
<gene>
    <name evidence="2" type="primary">Cnig_chr_I.g776</name>
    <name evidence="2" type="ORF">B9Z55_000776</name>
</gene>
<reference evidence="3" key="1">
    <citation type="submission" date="2017-10" db="EMBL/GenBank/DDBJ databases">
        <title>Rapid genome shrinkage in a self-fertile nematode reveals novel sperm competition proteins.</title>
        <authorList>
            <person name="Yin D."/>
            <person name="Schwarz E.M."/>
            <person name="Thomas C.G."/>
            <person name="Felde R.L."/>
            <person name="Korf I.F."/>
            <person name="Cutter A.D."/>
            <person name="Schartner C.M."/>
            <person name="Ralston E.J."/>
            <person name="Meyer B.J."/>
            <person name="Haag E.S."/>
        </authorList>
    </citation>
    <scope>NUCLEOTIDE SEQUENCE [LARGE SCALE GENOMIC DNA]</scope>
    <source>
        <strain evidence="3">JU1422</strain>
    </source>
</reference>
<evidence type="ECO:0000256" key="1">
    <source>
        <dbReference type="SAM" id="MobiDB-lite"/>
    </source>
</evidence>
<sequence length="99" mass="10966">MYFQKRARKSPFSGTSTDNEHSGKGATVKENGRKTGTSEVSKSRISRELPGYMYLLIEFACRNHPPSSPLGPSSKRQKLTEGEASTPFQPAQLHRKGNI</sequence>
<dbReference type="AlphaFoldDB" id="A0A2G5VV60"/>
<organism evidence="2 3">
    <name type="scientific">Caenorhabditis nigoni</name>
    <dbReference type="NCBI Taxonomy" id="1611254"/>
    <lineage>
        <taxon>Eukaryota</taxon>
        <taxon>Metazoa</taxon>
        <taxon>Ecdysozoa</taxon>
        <taxon>Nematoda</taxon>
        <taxon>Chromadorea</taxon>
        <taxon>Rhabditida</taxon>
        <taxon>Rhabditina</taxon>
        <taxon>Rhabditomorpha</taxon>
        <taxon>Rhabditoidea</taxon>
        <taxon>Rhabditidae</taxon>
        <taxon>Peloderinae</taxon>
        <taxon>Caenorhabditis</taxon>
    </lineage>
</organism>
<comment type="caution">
    <text evidence="2">The sequence shown here is derived from an EMBL/GenBank/DDBJ whole genome shotgun (WGS) entry which is preliminary data.</text>
</comment>
<name>A0A2G5VV60_9PELO</name>
<keyword evidence="3" id="KW-1185">Reference proteome</keyword>
<dbReference type="Proteomes" id="UP000230233">
    <property type="component" value="Chromosome I"/>
</dbReference>
<proteinExistence type="predicted"/>
<accession>A0A2G5VV60</accession>
<evidence type="ECO:0000313" key="3">
    <source>
        <dbReference type="Proteomes" id="UP000230233"/>
    </source>
</evidence>
<feature type="region of interest" description="Disordered" evidence="1">
    <location>
        <begin position="63"/>
        <end position="99"/>
    </location>
</feature>
<protein>
    <submittedName>
        <fullName evidence="2">Uncharacterized protein</fullName>
    </submittedName>
</protein>